<dbReference type="RefSeq" id="WP_271024553.1">
    <property type="nucleotide sequence ID" value="NZ_JAQIEY010000014.1"/>
</dbReference>
<accession>A0AAW5YV52</accession>
<dbReference type="EMBL" id="JAQIEY010000014">
    <property type="protein sequence ID" value="MDA3767991.1"/>
    <property type="molecule type" value="Genomic_DNA"/>
</dbReference>
<organism evidence="1 2">
    <name type="scientific">Lactobacillus delbrueckii</name>
    <dbReference type="NCBI Taxonomy" id="1584"/>
    <lineage>
        <taxon>Bacteria</taxon>
        <taxon>Bacillati</taxon>
        <taxon>Bacillota</taxon>
        <taxon>Bacilli</taxon>
        <taxon>Lactobacillales</taxon>
        <taxon>Lactobacillaceae</taxon>
        <taxon>Lactobacillus</taxon>
    </lineage>
</organism>
<comment type="caution">
    <text evidence="1">The sequence shown here is derived from an EMBL/GenBank/DDBJ whole genome shotgun (WGS) entry which is preliminary data.</text>
</comment>
<protein>
    <submittedName>
        <fullName evidence="1">Uncharacterized protein</fullName>
    </submittedName>
</protein>
<name>A0AAW5YV52_9LACO</name>
<evidence type="ECO:0000313" key="2">
    <source>
        <dbReference type="Proteomes" id="UP001210502"/>
    </source>
</evidence>
<proteinExistence type="predicted"/>
<gene>
    <name evidence="1" type="ORF">PF586_05885</name>
</gene>
<dbReference type="AlphaFoldDB" id="A0AAW5YV52"/>
<evidence type="ECO:0000313" key="1">
    <source>
        <dbReference type="EMBL" id="MDA3767991.1"/>
    </source>
</evidence>
<sequence length="113" mass="13383">MKIDLAWVKEFNKAGFFGVDGKYKAYVETASWAEDGYAPVTVMIYQETEDQSFRVIIAYISTYYDGWCSEWYQDKRCPAVLSQKMEQLEKQLVDLYDPAWFGKQVVKKRKEHR</sequence>
<reference evidence="1" key="1">
    <citation type="submission" date="2023-01" db="EMBL/GenBank/DDBJ databases">
        <title>Sequencing of the bacterial strains from artisanal fermented milk Matsoni.</title>
        <authorList>
            <person name="Rozman V."/>
            <person name="Accetto T."/>
            <person name="Bogovic Matijasic B."/>
        </authorList>
    </citation>
    <scope>NUCLEOTIDE SEQUENCE</scope>
    <source>
        <strain evidence="1">Lbl333</strain>
    </source>
</reference>
<dbReference type="Proteomes" id="UP001210502">
    <property type="component" value="Unassembled WGS sequence"/>
</dbReference>